<reference evidence="1" key="1">
    <citation type="submission" date="2023-01" db="EMBL/GenBank/DDBJ databases">
        <title>The chitinases involved in constricting ring structure development in the nematode-trapping fungus Drechslerella dactyloides.</title>
        <authorList>
            <person name="Wang R."/>
            <person name="Zhang L."/>
            <person name="Tang P."/>
            <person name="Li S."/>
            <person name="Liang L."/>
        </authorList>
    </citation>
    <scope>NUCLEOTIDE SEQUENCE</scope>
    <source>
        <strain evidence="1">YMF1.00031</strain>
    </source>
</reference>
<evidence type="ECO:0000313" key="2">
    <source>
        <dbReference type="Proteomes" id="UP001221413"/>
    </source>
</evidence>
<proteinExistence type="predicted"/>
<accession>A0AAD6IWZ7</accession>
<dbReference type="AlphaFoldDB" id="A0AAD6IWZ7"/>
<keyword evidence="2" id="KW-1185">Reference proteome</keyword>
<dbReference type="EMBL" id="JAQGDS010000009">
    <property type="protein sequence ID" value="KAJ6258256.1"/>
    <property type="molecule type" value="Genomic_DNA"/>
</dbReference>
<gene>
    <name evidence="1" type="ORF">Dda_7175</name>
</gene>
<name>A0AAD6IWZ7_DREDA</name>
<evidence type="ECO:0000313" key="1">
    <source>
        <dbReference type="EMBL" id="KAJ6258256.1"/>
    </source>
</evidence>
<comment type="caution">
    <text evidence="1">The sequence shown here is derived from an EMBL/GenBank/DDBJ whole genome shotgun (WGS) entry which is preliminary data.</text>
</comment>
<dbReference type="PANTHER" id="PTHR38846:SF1">
    <property type="entry name" value="C3H1-TYPE DOMAIN-CONTAINING PROTEIN"/>
    <property type="match status" value="1"/>
</dbReference>
<sequence length="188" mass="21621">MLWTSYCPYVMSTALVRHNGVSLFQPGAVDRYLQSHSGSTYQPSSEVSVIKAFQRLAIGQDWTPKQREKQKKNFHAAVDAEFTERVGTGFTLFEWQRLVKIIGIEPIPSSITQCRKAIQKENINIFHILQAYRRATEIDDLDLIQPSKEITRFPSVGKLRAYTRKNKMFYRKENAKGSVLKGLLRVLL</sequence>
<dbReference type="PANTHER" id="PTHR38846">
    <property type="entry name" value="C3H1-TYPE DOMAIN-CONTAINING PROTEIN"/>
    <property type="match status" value="1"/>
</dbReference>
<protein>
    <submittedName>
        <fullName evidence="1">Uncharacterized protein</fullName>
    </submittedName>
</protein>
<organism evidence="1 2">
    <name type="scientific">Drechslerella dactyloides</name>
    <name type="common">Nematode-trapping fungus</name>
    <name type="synonym">Arthrobotrys dactyloides</name>
    <dbReference type="NCBI Taxonomy" id="74499"/>
    <lineage>
        <taxon>Eukaryota</taxon>
        <taxon>Fungi</taxon>
        <taxon>Dikarya</taxon>
        <taxon>Ascomycota</taxon>
        <taxon>Pezizomycotina</taxon>
        <taxon>Orbiliomycetes</taxon>
        <taxon>Orbiliales</taxon>
        <taxon>Orbiliaceae</taxon>
        <taxon>Drechslerella</taxon>
    </lineage>
</organism>
<dbReference type="Proteomes" id="UP001221413">
    <property type="component" value="Unassembled WGS sequence"/>
</dbReference>